<accession>A0A0S2DPE4</accession>
<dbReference type="STRING" id="69.GLE_5125"/>
<organism evidence="1 2">
    <name type="scientific">Lysobacter enzymogenes</name>
    <dbReference type="NCBI Taxonomy" id="69"/>
    <lineage>
        <taxon>Bacteria</taxon>
        <taxon>Pseudomonadati</taxon>
        <taxon>Pseudomonadota</taxon>
        <taxon>Gammaproteobacteria</taxon>
        <taxon>Lysobacterales</taxon>
        <taxon>Lysobacteraceae</taxon>
        <taxon>Lysobacter</taxon>
    </lineage>
</organism>
<dbReference type="EMBL" id="CP013140">
    <property type="protein sequence ID" value="ALN60466.1"/>
    <property type="molecule type" value="Genomic_DNA"/>
</dbReference>
<dbReference type="AlphaFoldDB" id="A0A0S2DPE4"/>
<protein>
    <submittedName>
        <fullName evidence="1">Uncharacterized protein</fullName>
    </submittedName>
</protein>
<name>A0A0S2DPE4_LYSEN</name>
<evidence type="ECO:0000313" key="1">
    <source>
        <dbReference type="EMBL" id="ALN60466.1"/>
    </source>
</evidence>
<reference evidence="1 2" key="1">
    <citation type="submission" date="2015-11" db="EMBL/GenBank/DDBJ databases">
        <title>Genome sequences of Lysobacter enzymogenes strain C3 and Lysobacter antibioticus ATCC 29479.</title>
        <authorList>
            <person name="Kobayashi D.Y."/>
        </authorList>
    </citation>
    <scope>NUCLEOTIDE SEQUENCE [LARGE SCALE GENOMIC DNA]</scope>
    <source>
        <strain evidence="1 2">C3</strain>
    </source>
</reference>
<evidence type="ECO:0000313" key="2">
    <source>
        <dbReference type="Proteomes" id="UP000061569"/>
    </source>
</evidence>
<dbReference type="Proteomes" id="UP000061569">
    <property type="component" value="Chromosome"/>
</dbReference>
<gene>
    <name evidence="1" type="ORF">GLE_5125</name>
</gene>
<dbReference type="KEGG" id="lez:GLE_5125"/>
<dbReference type="PATRIC" id="fig|69.6.peg.5050"/>
<sequence length="236" mass="25672">MASSLPFPAPVTDAAPSPEALRAAADRLVSALAAHSDPEYRLSVLKRVVRRLGEDRYPLFIRLLGVVAESDDVRAQRLLADTFGTALRRMDLPGGALSSWGATRLPDATGPVAVSALSGHFFGATPRRLLGPVEYLTVWHLQRTQRTALGAETFRTALARLIALLNRSEDARTLYPQKLAADAQNEMEGAYTRATRERLRALADAWRAGRSPEEVAQAALEVADAPLPGQWVVRDL</sequence>
<proteinExistence type="predicted"/>